<dbReference type="KEGG" id="pbf:CFX0092_A1905"/>
<evidence type="ECO:0000256" key="6">
    <source>
        <dbReference type="SAM" id="Phobius"/>
    </source>
</evidence>
<proteinExistence type="inferred from homology"/>
<feature type="transmembrane region" description="Helical" evidence="6">
    <location>
        <begin position="7"/>
        <end position="25"/>
    </location>
</feature>
<evidence type="ECO:0000256" key="4">
    <source>
        <dbReference type="ARBA" id="ARBA00022989"/>
    </source>
</evidence>
<feature type="transmembrane region" description="Helical" evidence="6">
    <location>
        <begin position="223"/>
        <end position="244"/>
    </location>
</feature>
<evidence type="ECO:0000256" key="5">
    <source>
        <dbReference type="ARBA" id="ARBA00023136"/>
    </source>
</evidence>
<dbReference type="PANTHER" id="PTHR21716">
    <property type="entry name" value="TRANSMEMBRANE PROTEIN"/>
    <property type="match status" value="1"/>
</dbReference>
<evidence type="ECO:0000313" key="7">
    <source>
        <dbReference type="EMBL" id="CUS03783.2"/>
    </source>
</evidence>
<sequence length="389" mass="41351">MVEQSRPLLYFLVGLASIFIIIAGIRDLAFILNPILLSVVITITLIPLPAWFGQRGVPGWLSLVLTFLVVLSILGLVLLIIFIGMAQLAEVMPTLRVAAAQADSALDAQSDVMGVQIEEVTTAIQSLITSQRLTGIATTLVTALFIGLSQAFLVMLIFAFMLSSALALPSSARLGLRTDHPMIQQAAALTTDVRRYVTLTTALNFLVGLGNTIFLFVMGVELALLWGLLSAMLGYIPAVGFWIAMLPPLALAFLNDGPLAALGVLIGYALINGTVENLVKPRMLGNQLKISPAVVVISLFVWGWLLGAVGAILSTPLTLLILSVLQGFESTRWVAILLRTAGTGAAADSAEQQMALGRMRGMWDRAVTVVRNGAKLPSSSPPPPPPPPI</sequence>
<dbReference type="Proteomes" id="UP000215027">
    <property type="component" value="Chromosome I"/>
</dbReference>
<dbReference type="OrthoDB" id="9799225at2"/>
<dbReference type="GO" id="GO:0016020">
    <property type="term" value="C:membrane"/>
    <property type="evidence" value="ECO:0007669"/>
    <property type="project" value="UniProtKB-SubCell"/>
</dbReference>
<dbReference type="AlphaFoldDB" id="A0A161KAN1"/>
<feature type="transmembrane region" description="Helical" evidence="6">
    <location>
        <begin position="140"/>
        <end position="168"/>
    </location>
</feature>
<protein>
    <submittedName>
        <fullName evidence="7">AI-2 transport protein TqsA</fullName>
    </submittedName>
</protein>
<evidence type="ECO:0000256" key="3">
    <source>
        <dbReference type="ARBA" id="ARBA00022692"/>
    </source>
</evidence>
<dbReference type="RefSeq" id="WP_095043228.1">
    <property type="nucleotide sequence ID" value="NZ_LN890655.1"/>
</dbReference>
<dbReference type="Pfam" id="PF01594">
    <property type="entry name" value="AI-2E_transport"/>
    <property type="match status" value="1"/>
</dbReference>
<keyword evidence="4 6" id="KW-1133">Transmembrane helix</keyword>
<feature type="transmembrane region" description="Helical" evidence="6">
    <location>
        <begin position="251"/>
        <end position="271"/>
    </location>
</feature>
<name>A0A161KAN1_9CHLR</name>
<dbReference type="EMBL" id="LN890655">
    <property type="protein sequence ID" value="CUS03783.2"/>
    <property type="molecule type" value="Genomic_DNA"/>
</dbReference>
<comment type="subcellular location">
    <subcellularLocation>
        <location evidence="1">Membrane</location>
        <topology evidence="1">Multi-pass membrane protein</topology>
    </subcellularLocation>
</comment>
<comment type="similarity">
    <text evidence="2">Belongs to the autoinducer-2 exporter (AI-2E) (TC 2.A.86) family.</text>
</comment>
<feature type="transmembrane region" description="Helical" evidence="6">
    <location>
        <begin position="60"/>
        <end position="86"/>
    </location>
</feature>
<reference evidence="7" key="1">
    <citation type="submission" date="2016-01" db="EMBL/GenBank/DDBJ databases">
        <authorList>
            <person name="Mcilroy J.S."/>
            <person name="Karst M S."/>
            <person name="Albertsen M."/>
        </authorList>
    </citation>
    <scope>NUCLEOTIDE SEQUENCE</scope>
    <source>
        <strain evidence="7">Cfx-K</strain>
    </source>
</reference>
<organism evidence="7 8">
    <name type="scientific">Candidatus Promineifilum breve</name>
    <dbReference type="NCBI Taxonomy" id="1806508"/>
    <lineage>
        <taxon>Bacteria</taxon>
        <taxon>Bacillati</taxon>
        <taxon>Chloroflexota</taxon>
        <taxon>Ardenticatenia</taxon>
        <taxon>Candidatus Promineifilales</taxon>
        <taxon>Candidatus Promineifilaceae</taxon>
        <taxon>Candidatus Promineifilum</taxon>
    </lineage>
</organism>
<feature type="transmembrane region" description="Helical" evidence="6">
    <location>
        <begin position="31"/>
        <end position="53"/>
    </location>
</feature>
<dbReference type="PANTHER" id="PTHR21716:SF64">
    <property type="entry name" value="AI-2 TRANSPORT PROTEIN TQSA"/>
    <property type="match status" value="1"/>
</dbReference>
<dbReference type="InterPro" id="IPR002549">
    <property type="entry name" value="AI-2E-like"/>
</dbReference>
<dbReference type="GO" id="GO:0055085">
    <property type="term" value="P:transmembrane transport"/>
    <property type="evidence" value="ECO:0007669"/>
    <property type="project" value="TreeGrafter"/>
</dbReference>
<keyword evidence="3 6" id="KW-0812">Transmembrane</keyword>
<feature type="transmembrane region" description="Helical" evidence="6">
    <location>
        <begin position="196"/>
        <end position="217"/>
    </location>
</feature>
<keyword evidence="8" id="KW-1185">Reference proteome</keyword>
<keyword evidence="5 6" id="KW-0472">Membrane</keyword>
<evidence type="ECO:0000256" key="1">
    <source>
        <dbReference type="ARBA" id="ARBA00004141"/>
    </source>
</evidence>
<evidence type="ECO:0000256" key="2">
    <source>
        <dbReference type="ARBA" id="ARBA00009773"/>
    </source>
</evidence>
<gene>
    <name evidence="7" type="ORF">CFX0092_A1905</name>
</gene>
<accession>A0A161KAN1</accession>
<evidence type="ECO:0000313" key="8">
    <source>
        <dbReference type="Proteomes" id="UP000215027"/>
    </source>
</evidence>
<feature type="transmembrane region" description="Helical" evidence="6">
    <location>
        <begin position="291"/>
        <end position="322"/>
    </location>
</feature>